<accession>A0ABR2CSH7</accession>
<reference evidence="4 5" key="1">
    <citation type="journal article" date="2024" name="G3 (Bethesda)">
        <title>Genome assembly of Hibiscus sabdariffa L. provides insights into metabolisms of medicinal natural products.</title>
        <authorList>
            <person name="Kim T."/>
        </authorList>
    </citation>
    <scope>NUCLEOTIDE SEQUENCE [LARGE SCALE GENOMIC DNA]</scope>
    <source>
        <strain evidence="4">TK-2024</strain>
        <tissue evidence="4">Old leaves</tissue>
    </source>
</reference>
<name>A0ABR2CSH7_9ROSI</name>
<dbReference type="Pfam" id="PF00485">
    <property type="entry name" value="PRK"/>
    <property type="match status" value="1"/>
</dbReference>
<dbReference type="InterPro" id="IPR001810">
    <property type="entry name" value="F-box_dom"/>
</dbReference>
<dbReference type="InterPro" id="IPR055411">
    <property type="entry name" value="LRR_FXL15/At3g58940/PEG3-like"/>
</dbReference>
<evidence type="ECO:0000256" key="1">
    <source>
        <dbReference type="SAM" id="Coils"/>
    </source>
</evidence>
<dbReference type="InterPro" id="IPR036047">
    <property type="entry name" value="F-box-like_dom_sf"/>
</dbReference>
<dbReference type="PANTHER" id="PTHR31639">
    <property type="entry name" value="F-BOX PROTEIN-LIKE"/>
    <property type="match status" value="1"/>
</dbReference>
<dbReference type="InterPro" id="IPR027417">
    <property type="entry name" value="P-loop_NTPase"/>
</dbReference>
<feature type="coiled-coil region" evidence="1">
    <location>
        <begin position="496"/>
        <end position="523"/>
    </location>
</feature>
<keyword evidence="1" id="KW-0175">Coiled coil</keyword>
<feature type="domain" description="F-box" evidence="2">
    <location>
        <begin position="643"/>
        <end position="677"/>
    </location>
</feature>
<evidence type="ECO:0008006" key="6">
    <source>
        <dbReference type="Google" id="ProtNLM"/>
    </source>
</evidence>
<dbReference type="SMART" id="SM00579">
    <property type="entry name" value="FBD"/>
    <property type="match status" value="1"/>
</dbReference>
<dbReference type="Gene3D" id="3.40.50.300">
    <property type="entry name" value="P-loop containing nucleotide triphosphate hydrolases"/>
    <property type="match status" value="1"/>
</dbReference>
<evidence type="ECO:0000259" key="3">
    <source>
        <dbReference type="PROSITE" id="PS51707"/>
    </source>
</evidence>
<dbReference type="InterPro" id="IPR033469">
    <property type="entry name" value="CYTH-like_dom_sf"/>
</dbReference>
<dbReference type="CDD" id="cd02028">
    <property type="entry name" value="UMPK_like"/>
    <property type="match status" value="1"/>
</dbReference>
<dbReference type="Pfam" id="PF00646">
    <property type="entry name" value="F-box"/>
    <property type="match status" value="1"/>
</dbReference>
<feature type="domain" description="CYTH" evidence="3">
    <location>
        <begin position="206"/>
        <end position="372"/>
    </location>
</feature>
<dbReference type="Pfam" id="PF08387">
    <property type="entry name" value="FBD"/>
    <property type="match status" value="1"/>
</dbReference>
<keyword evidence="5" id="KW-1185">Reference proteome</keyword>
<dbReference type="InterPro" id="IPR032675">
    <property type="entry name" value="LRR_dom_sf"/>
</dbReference>
<dbReference type="InterPro" id="IPR053781">
    <property type="entry name" value="F-box_AtFBL13-like"/>
</dbReference>
<dbReference type="Proteomes" id="UP001472677">
    <property type="component" value="Unassembled WGS sequence"/>
</dbReference>
<evidence type="ECO:0000313" key="5">
    <source>
        <dbReference type="Proteomes" id="UP001472677"/>
    </source>
</evidence>
<sequence length="1057" mass="119682">MPQDASSIEARHKGAGLLKDQVRLVKRKDCDLHEIVSINEPLSLEKGFFVVIRACQLLAQKNDGIILVGLAGPSGAGKTVFTEKILNFMPSIATISMDNYNEASKIVDGNYDDPRLTDYDTLLQNLRDLKEGKEVQVPIYDFKASSRVGYRTLEVPSSRIVIIEGIYALSEKLRPMLDLRVSVTGGVHFDLVKRVLRDIHRAGQEPEEIIHQISETSARKLTVDQIKSVLSEDHTETEEQTYDIYLLPPGEDPESCQSYLRMRNKDGKYSLMFEEWVTDIPFVISPRITFEVSVRLLGGLMALGYTIATILKRNSHVFSDDRVCVKIDWLEQLNRQYFQVQGRDRSVVKCVAEQLGLEGFYIPRTYIEQIQLEKLVNEVMALPEDLKTKLSLDEDLVSSPKEALLRASVDRVALRNRHLKRYGVRYISFCNIRMSLDGLYELQNRVNVIGDENSGMSHSYSTQREKSMSNFAGYNVNDRRFGERNPESAIANKGIITQLLEQISSLNDRMDEFTTRIEEMNSKLSIKNSTSSQQNSGFQAESCNGSAPTFHFINGLGNGSIMPKSISSSQLAKESPITEEISSVARGQRQIMHQLDNLSNLLHARIGNSITRLGAFLSFFTLWRNSCLAALGLLAKMGDVLALDLISDLPQSIIESILTRLPIRDAVRTSILSSKWRYKWTTLTQLVFDEKCVILSNDRCKVEDSLVKFITRTLFLHQGPIHKFQLTTTQLQCCPDIDQWLLFLSRSDVKELVLELGEGEWFRVPSCLFNCKKLTRLDLFRCEFDPPPSFKGFLCLKSLNLHQVLVSPEAIESLISSCPLLESLALSYFDSLALTIRAPNLKYLCLEGEFKDICLENAPLLVAMSVAMYMTDDIAEHFEQSSSCNFNRFLGGVPRLERLIGHIYFTKYLSIGNDLGRLPITYFHLKVVELNQVSFEDMKEILVVLHLITNSPNLRELQISGSSNTLAAIDAPDLDFWDDECPSECTFKHLKLVKMTDMSGVPHEMEFIKFLLANSPALDTMSISPCVYVMDGRLNMLIELLRFRRASAQAEILFIQD</sequence>
<dbReference type="SUPFAM" id="SSF52540">
    <property type="entry name" value="P-loop containing nucleoside triphosphate hydrolases"/>
    <property type="match status" value="1"/>
</dbReference>
<dbReference type="Pfam" id="PF24758">
    <property type="entry name" value="LRR_At5g56370"/>
    <property type="match status" value="1"/>
</dbReference>
<dbReference type="EMBL" id="JBBPBM010000045">
    <property type="protein sequence ID" value="KAK8522723.1"/>
    <property type="molecule type" value="Genomic_DNA"/>
</dbReference>
<dbReference type="InterPro" id="IPR006566">
    <property type="entry name" value="FBD"/>
</dbReference>
<evidence type="ECO:0000313" key="4">
    <source>
        <dbReference type="EMBL" id="KAK8522723.1"/>
    </source>
</evidence>
<proteinExistence type="predicted"/>
<dbReference type="PROSITE" id="PS50181">
    <property type="entry name" value="FBOX"/>
    <property type="match status" value="1"/>
</dbReference>
<dbReference type="PROSITE" id="PS51707">
    <property type="entry name" value="CYTH"/>
    <property type="match status" value="1"/>
</dbReference>
<dbReference type="Gene3D" id="3.80.10.10">
    <property type="entry name" value="Ribonuclease Inhibitor"/>
    <property type="match status" value="1"/>
</dbReference>
<dbReference type="CDD" id="cd22160">
    <property type="entry name" value="F-box_AtFBL13-like"/>
    <property type="match status" value="1"/>
</dbReference>
<comment type="caution">
    <text evidence="4">The sequence shown here is derived from an EMBL/GenBank/DDBJ whole genome shotgun (WGS) entry which is preliminary data.</text>
</comment>
<evidence type="ECO:0000259" key="2">
    <source>
        <dbReference type="PROSITE" id="PS50181"/>
    </source>
</evidence>
<dbReference type="SUPFAM" id="SSF52047">
    <property type="entry name" value="RNI-like"/>
    <property type="match status" value="1"/>
</dbReference>
<dbReference type="PANTHER" id="PTHR31639:SF237">
    <property type="entry name" value="F-BOX DOMAIN-CONTAINING PROTEIN"/>
    <property type="match status" value="1"/>
</dbReference>
<dbReference type="SUPFAM" id="SSF55154">
    <property type="entry name" value="CYTH-like phosphatases"/>
    <property type="match status" value="1"/>
</dbReference>
<gene>
    <name evidence="4" type="ORF">V6N12_056423</name>
</gene>
<dbReference type="Pfam" id="PF01928">
    <property type="entry name" value="CYTH"/>
    <property type="match status" value="1"/>
</dbReference>
<dbReference type="SUPFAM" id="SSF81383">
    <property type="entry name" value="F-box domain"/>
    <property type="match status" value="1"/>
</dbReference>
<dbReference type="InterPro" id="IPR006083">
    <property type="entry name" value="PRK/URK"/>
</dbReference>
<dbReference type="InterPro" id="IPR023577">
    <property type="entry name" value="CYTH_domain"/>
</dbReference>
<dbReference type="PRINTS" id="PR00988">
    <property type="entry name" value="URIDINKINASE"/>
</dbReference>
<organism evidence="4 5">
    <name type="scientific">Hibiscus sabdariffa</name>
    <name type="common">roselle</name>
    <dbReference type="NCBI Taxonomy" id="183260"/>
    <lineage>
        <taxon>Eukaryota</taxon>
        <taxon>Viridiplantae</taxon>
        <taxon>Streptophyta</taxon>
        <taxon>Embryophyta</taxon>
        <taxon>Tracheophyta</taxon>
        <taxon>Spermatophyta</taxon>
        <taxon>Magnoliopsida</taxon>
        <taxon>eudicotyledons</taxon>
        <taxon>Gunneridae</taxon>
        <taxon>Pentapetalae</taxon>
        <taxon>rosids</taxon>
        <taxon>malvids</taxon>
        <taxon>Malvales</taxon>
        <taxon>Malvaceae</taxon>
        <taxon>Malvoideae</taxon>
        <taxon>Hibiscus</taxon>
    </lineage>
</organism>
<protein>
    <recommendedName>
        <fullName evidence="6">CYTH domain-containing protein</fullName>
    </recommendedName>
</protein>